<evidence type="ECO:0000256" key="1">
    <source>
        <dbReference type="SAM" id="Phobius"/>
    </source>
</evidence>
<feature type="transmembrane region" description="Helical" evidence="1">
    <location>
        <begin position="145"/>
        <end position="174"/>
    </location>
</feature>
<keyword evidence="3" id="KW-1185">Reference proteome</keyword>
<name>Q0W2J7_METAR</name>
<dbReference type="AlphaFoldDB" id="Q0W2J7"/>
<dbReference type="KEGG" id="rci:RCIX2290"/>
<reference evidence="2 3" key="1">
    <citation type="journal article" date="2006" name="Science">
        <title>Genome of rice cluster I archaea -- the key methane producers in the rice rhizosphere.</title>
        <authorList>
            <person name="Erkel C."/>
            <person name="Kube M."/>
            <person name="Reinhardt R."/>
            <person name="Liesack W."/>
        </authorList>
    </citation>
    <scope>NUCLEOTIDE SEQUENCE [LARGE SCALE GENOMIC DNA]</scope>
    <source>
        <strain evidence="3">DSM 22066 / NBRC 105507 / MRE50</strain>
    </source>
</reference>
<dbReference type="eggNOG" id="arCOG04907">
    <property type="taxonomic scope" value="Archaea"/>
</dbReference>
<keyword evidence="1" id="KW-0472">Membrane</keyword>
<dbReference type="RefSeq" id="WP_012035185.1">
    <property type="nucleotide sequence ID" value="NC_009464.1"/>
</dbReference>
<proteinExistence type="predicted"/>
<feature type="transmembrane region" description="Helical" evidence="1">
    <location>
        <begin position="105"/>
        <end position="133"/>
    </location>
</feature>
<gene>
    <name evidence="2" type="ORF">RCIX2290</name>
</gene>
<dbReference type="Proteomes" id="UP000000663">
    <property type="component" value="Chromosome"/>
</dbReference>
<keyword evidence="1" id="KW-0812">Transmembrane</keyword>
<accession>Q0W2J7</accession>
<dbReference type="STRING" id="351160.RCIX2290"/>
<evidence type="ECO:0000313" key="3">
    <source>
        <dbReference type="Proteomes" id="UP000000663"/>
    </source>
</evidence>
<feature type="transmembrane region" description="Helical" evidence="1">
    <location>
        <begin position="12"/>
        <end position="33"/>
    </location>
</feature>
<evidence type="ECO:0000313" key="2">
    <source>
        <dbReference type="EMBL" id="CAJ37396.1"/>
    </source>
</evidence>
<dbReference type="EMBL" id="AM114193">
    <property type="protein sequence ID" value="CAJ37396.1"/>
    <property type="molecule type" value="Genomic_DNA"/>
</dbReference>
<keyword evidence="1" id="KW-1133">Transmembrane helix</keyword>
<feature type="transmembrane region" description="Helical" evidence="1">
    <location>
        <begin position="72"/>
        <end position="93"/>
    </location>
</feature>
<dbReference type="GeneID" id="5143364"/>
<protein>
    <submittedName>
        <fullName evidence="2">Uncharacterized protein</fullName>
    </submittedName>
</protein>
<sequence>MDPKYAAAIKAGVIAAIVLILLTLAGDILVNVIGGQQFMEESMQWQEQYADPENLPEGPPELPSTGFMGISLGYLAIQALKLLTFIGAGALAAKMAPFVTKGEAALAGAIAGAVAELIHRPVAIVLSILFSFLTGYDGTSIIGSLIGNIVCCLPVTLIIGVILAVIGALLYSLIKKPPVIRP</sequence>
<organism evidence="2 3">
    <name type="scientific">Methanocella arvoryzae (strain DSM 22066 / NBRC 105507 / MRE50)</name>
    <dbReference type="NCBI Taxonomy" id="351160"/>
    <lineage>
        <taxon>Archaea</taxon>
        <taxon>Methanobacteriati</taxon>
        <taxon>Methanobacteriota</taxon>
        <taxon>Stenosarchaea group</taxon>
        <taxon>Methanomicrobia</taxon>
        <taxon>Methanocellales</taxon>
        <taxon>Methanocellaceae</taxon>
        <taxon>Methanocella</taxon>
    </lineage>
</organism>